<proteinExistence type="predicted"/>
<dbReference type="WBParaSite" id="EVEC_0001155501-mRNA-1">
    <property type="protein sequence ID" value="EVEC_0001155501-mRNA-1"/>
    <property type="gene ID" value="EVEC_0001155501"/>
</dbReference>
<gene>
    <name evidence="2" type="ORF">EVEC_LOCUS10848</name>
</gene>
<dbReference type="AlphaFoldDB" id="A0A0N4VL02"/>
<sequence length="171" mass="20047">MVTAADETLSLFRQINRLASEGKWNSVTNAPCLPYYLNGEARDAFRKLVCRLAFSEHPEDFRIAFFKTNPGQFIKLTARLVVSFAAIFLGVAIYEFVVSEEKRLKYKYRHKHQHHAEEHHYSQDEREVGSYQYDCGAADVIDPVLYTSELKEDKEMRYVVRASRFFFRPHL</sequence>
<evidence type="ECO:0000313" key="2">
    <source>
        <dbReference type="EMBL" id="VDD96097.1"/>
    </source>
</evidence>
<reference evidence="2 3" key="2">
    <citation type="submission" date="2018-10" db="EMBL/GenBank/DDBJ databases">
        <authorList>
            <consortium name="Pathogen Informatics"/>
        </authorList>
    </citation>
    <scope>NUCLEOTIDE SEQUENCE [LARGE SCALE GENOMIC DNA]</scope>
</reference>
<evidence type="ECO:0000313" key="3">
    <source>
        <dbReference type="Proteomes" id="UP000274131"/>
    </source>
</evidence>
<protein>
    <submittedName>
        <fullName evidence="4">NADH-ubiquinone oxidoreductase B12 subunit</fullName>
    </submittedName>
</protein>
<dbReference type="EMBL" id="UXUI01011266">
    <property type="protein sequence ID" value="VDD96097.1"/>
    <property type="molecule type" value="Genomic_DNA"/>
</dbReference>
<keyword evidence="1" id="KW-1133">Transmembrane helix</keyword>
<evidence type="ECO:0000313" key="4">
    <source>
        <dbReference type="WBParaSite" id="EVEC_0001155501-mRNA-1"/>
    </source>
</evidence>
<name>A0A0N4VL02_ENTVE</name>
<keyword evidence="1" id="KW-0472">Membrane</keyword>
<keyword evidence="1" id="KW-0812">Transmembrane</keyword>
<keyword evidence="3" id="KW-1185">Reference proteome</keyword>
<dbReference type="STRING" id="51028.A0A0N4VL02"/>
<feature type="transmembrane region" description="Helical" evidence="1">
    <location>
        <begin position="76"/>
        <end position="97"/>
    </location>
</feature>
<organism evidence="4">
    <name type="scientific">Enterobius vermicularis</name>
    <name type="common">Human pinworm</name>
    <dbReference type="NCBI Taxonomy" id="51028"/>
    <lineage>
        <taxon>Eukaryota</taxon>
        <taxon>Metazoa</taxon>
        <taxon>Ecdysozoa</taxon>
        <taxon>Nematoda</taxon>
        <taxon>Chromadorea</taxon>
        <taxon>Rhabditida</taxon>
        <taxon>Spirurina</taxon>
        <taxon>Oxyuridomorpha</taxon>
        <taxon>Oxyuroidea</taxon>
        <taxon>Oxyuridae</taxon>
        <taxon>Enterobius</taxon>
    </lineage>
</organism>
<dbReference type="OrthoDB" id="5796941at2759"/>
<evidence type="ECO:0000256" key="1">
    <source>
        <dbReference type="SAM" id="Phobius"/>
    </source>
</evidence>
<accession>A0A0N4VL02</accession>
<reference evidence="4" key="1">
    <citation type="submission" date="2017-02" db="UniProtKB">
        <authorList>
            <consortium name="WormBaseParasite"/>
        </authorList>
    </citation>
    <scope>IDENTIFICATION</scope>
</reference>
<dbReference type="Proteomes" id="UP000274131">
    <property type="component" value="Unassembled WGS sequence"/>
</dbReference>